<comment type="similarity">
    <text evidence="1">Belongs to the type-I restriction system S methylase family.</text>
</comment>
<gene>
    <name evidence="5" type="ORF">J2S04_002577</name>
</gene>
<dbReference type="InterPro" id="IPR052021">
    <property type="entry name" value="Type-I_RS_S_subunit"/>
</dbReference>
<reference evidence="5 6" key="1">
    <citation type="submission" date="2023-07" db="EMBL/GenBank/DDBJ databases">
        <title>Genomic Encyclopedia of Type Strains, Phase IV (KMG-IV): sequencing the most valuable type-strain genomes for metagenomic binning, comparative biology and taxonomic classification.</title>
        <authorList>
            <person name="Goeker M."/>
        </authorList>
    </citation>
    <scope>NUCLEOTIDE SEQUENCE [LARGE SCALE GENOMIC DNA]</scope>
    <source>
        <strain evidence="5 6">DSM 25924</strain>
    </source>
</reference>
<dbReference type="RefSeq" id="WP_203114211.1">
    <property type="nucleotide sequence ID" value="NZ_JAURUO010000017.1"/>
</dbReference>
<dbReference type="Proteomes" id="UP001229209">
    <property type="component" value="Unassembled WGS sequence"/>
</dbReference>
<keyword evidence="5" id="KW-0378">Hydrolase</keyword>
<dbReference type="GO" id="GO:0009035">
    <property type="term" value="F:type I site-specific deoxyribonuclease activity"/>
    <property type="evidence" value="ECO:0007669"/>
    <property type="project" value="UniProtKB-EC"/>
</dbReference>
<feature type="domain" description="Type I restriction modification DNA specificity" evidence="4">
    <location>
        <begin position="215"/>
        <end position="388"/>
    </location>
</feature>
<dbReference type="Gene3D" id="1.10.287.1120">
    <property type="entry name" value="Bipartite methylase S protein"/>
    <property type="match status" value="1"/>
</dbReference>
<dbReference type="PANTHER" id="PTHR30408">
    <property type="entry name" value="TYPE-1 RESTRICTION ENZYME ECOKI SPECIFICITY PROTEIN"/>
    <property type="match status" value="1"/>
</dbReference>
<dbReference type="Pfam" id="PF01420">
    <property type="entry name" value="Methylase_S"/>
    <property type="match status" value="2"/>
</dbReference>
<dbReference type="SUPFAM" id="SSF116734">
    <property type="entry name" value="DNA methylase specificity domain"/>
    <property type="match status" value="2"/>
</dbReference>
<dbReference type="EMBL" id="JAURUO010000017">
    <property type="protein sequence ID" value="MDP9729603.1"/>
    <property type="molecule type" value="Genomic_DNA"/>
</dbReference>
<evidence type="ECO:0000259" key="4">
    <source>
        <dbReference type="Pfam" id="PF01420"/>
    </source>
</evidence>
<keyword evidence="2" id="KW-0680">Restriction system</keyword>
<name>A0ABT9LZB8_9BACL</name>
<protein>
    <submittedName>
        <fullName evidence="5">Type I restriction enzyme S subunit</fullName>
        <ecNumber evidence="5">3.1.21.3</ecNumber>
    </submittedName>
</protein>
<keyword evidence="6" id="KW-1185">Reference proteome</keyword>
<evidence type="ECO:0000256" key="3">
    <source>
        <dbReference type="ARBA" id="ARBA00023125"/>
    </source>
</evidence>
<dbReference type="PANTHER" id="PTHR30408:SF12">
    <property type="entry name" value="TYPE I RESTRICTION ENZYME MJAVIII SPECIFICITY SUBUNIT"/>
    <property type="match status" value="1"/>
</dbReference>
<sequence>MVSEVMQSGNWSTVTLGEICDRIRLKNQGKTDNVLTISGQHGLVSQTKFFNKSVASKNLDGYILLTKGDFAYNKSYSDGYPFGAIKRLEKYEQGIVSTLYLCFRPKTDVSGDFLKHYFDSNLWHSEVREIAQEGGRSHGLLNVGVEDFFGISLTVPPLPEQRKIAAILTSVDDAIAATQRIIDQTEVVKRGLMQQLLTRGIGHTTFKQTEIGEIPTEWDVAQIGKVCQTTSGGTPKRSVKVYYENGTIPWIKTGELGIKYIYDSEERITNEAVRNSSAKILPQNTVLVAMYGATIGKSSILKIEAATNQACCAILCDEKKVHHEFLYYILSFRKDELVNLGAGGAQPNISQQLIKRFSIPIPPIEEQRQIAVILASIDDKLQHEHKTLQTYSSLKVSLMNVLLTGKVRVNVDEPSEVSV</sequence>
<feature type="domain" description="Type I restriction modification DNA specificity" evidence="4">
    <location>
        <begin position="10"/>
        <end position="184"/>
    </location>
</feature>
<dbReference type="InterPro" id="IPR044946">
    <property type="entry name" value="Restrct_endonuc_typeI_TRD_sf"/>
</dbReference>
<evidence type="ECO:0000256" key="2">
    <source>
        <dbReference type="ARBA" id="ARBA00022747"/>
    </source>
</evidence>
<evidence type="ECO:0000256" key="1">
    <source>
        <dbReference type="ARBA" id="ARBA00010923"/>
    </source>
</evidence>
<dbReference type="EC" id="3.1.21.3" evidence="5"/>
<proteinExistence type="inferred from homology"/>
<dbReference type="CDD" id="cd17515">
    <property type="entry name" value="RMtype1_S_MjaORF132P_Sau1132ORF3780P-TRD1-CR1_like"/>
    <property type="match status" value="1"/>
</dbReference>
<dbReference type="Gene3D" id="3.90.220.20">
    <property type="entry name" value="DNA methylase specificity domains"/>
    <property type="match status" value="2"/>
</dbReference>
<evidence type="ECO:0000313" key="5">
    <source>
        <dbReference type="EMBL" id="MDP9729603.1"/>
    </source>
</evidence>
<organism evidence="5 6">
    <name type="scientific">Alicyclobacillus tolerans</name>
    <dbReference type="NCBI Taxonomy" id="90970"/>
    <lineage>
        <taxon>Bacteria</taxon>
        <taxon>Bacillati</taxon>
        <taxon>Bacillota</taxon>
        <taxon>Bacilli</taxon>
        <taxon>Bacillales</taxon>
        <taxon>Alicyclobacillaceae</taxon>
        <taxon>Alicyclobacillus</taxon>
    </lineage>
</organism>
<keyword evidence="3" id="KW-0238">DNA-binding</keyword>
<evidence type="ECO:0000313" key="6">
    <source>
        <dbReference type="Proteomes" id="UP001229209"/>
    </source>
</evidence>
<accession>A0ABT9LZB8</accession>
<comment type="caution">
    <text evidence="5">The sequence shown here is derived from an EMBL/GenBank/DDBJ whole genome shotgun (WGS) entry which is preliminary data.</text>
</comment>
<dbReference type="InterPro" id="IPR000055">
    <property type="entry name" value="Restrct_endonuc_typeI_TRD"/>
</dbReference>